<evidence type="ECO:0000313" key="6">
    <source>
        <dbReference type="Proteomes" id="UP000321820"/>
    </source>
</evidence>
<dbReference type="SMART" id="SM00304">
    <property type="entry name" value="HAMP"/>
    <property type="match status" value="1"/>
</dbReference>
<feature type="domain" description="EAL" evidence="2">
    <location>
        <begin position="462"/>
        <end position="716"/>
    </location>
</feature>
<dbReference type="InterPro" id="IPR001633">
    <property type="entry name" value="EAL_dom"/>
</dbReference>
<dbReference type="SMART" id="SM00267">
    <property type="entry name" value="GGDEF"/>
    <property type="match status" value="1"/>
</dbReference>
<dbReference type="InterPro" id="IPR003660">
    <property type="entry name" value="HAMP_dom"/>
</dbReference>
<dbReference type="NCBIfam" id="TIGR00254">
    <property type="entry name" value="GGDEF"/>
    <property type="match status" value="1"/>
</dbReference>
<keyword evidence="1" id="KW-0812">Transmembrane</keyword>
<evidence type="ECO:0000313" key="5">
    <source>
        <dbReference type="EMBL" id="QEE28262.1"/>
    </source>
</evidence>
<evidence type="ECO:0000256" key="1">
    <source>
        <dbReference type="SAM" id="Phobius"/>
    </source>
</evidence>
<dbReference type="InterPro" id="IPR029787">
    <property type="entry name" value="Nucleotide_cyclase"/>
</dbReference>
<dbReference type="InterPro" id="IPR000160">
    <property type="entry name" value="GGDEF_dom"/>
</dbReference>
<dbReference type="Gene3D" id="6.10.340.10">
    <property type="match status" value="1"/>
</dbReference>
<dbReference type="GO" id="GO:0016020">
    <property type="term" value="C:membrane"/>
    <property type="evidence" value="ECO:0007669"/>
    <property type="project" value="InterPro"/>
</dbReference>
<keyword evidence="1" id="KW-1133">Transmembrane helix</keyword>
<protein>
    <submittedName>
        <fullName evidence="5">EAL domain-containing protein</fullName>
    </submittedName>
</protein>
<dbReference type="AlphaFoldDB" id="A0A5B9E7P5"/>
<dbReference type="Pfam" id="PF00672">
    <property type="entry name" value="HAMP"/>
    <property type="match status" value="1"/>
</dbReference>
<dbReference type="PROSITE" id="PS50885">
    <property type="entry name" value="HAMP"/>
    <property type="match status" value="1"/>
</dbReference>
<dbReference type="PANTHER" id="PTHR44757">
    <property type="entry name" value="DIGUANYLATE CYCLASE DGCP"/>
    <property type="match status" value="1"/>
</dbReference>
<dbReference type="PROSITE" id="PS50883">
    <property type="entry name" value="EAL"/>
    <property type="match status" value="1"/>
</dbReference>
<dbReference type="SUPFAM" id="SSF55073">
    <property type="entry name" value="Nucleotide cyclase"/>
    <property type="match status" value="1"/>
</dbReference>
<accession>A0A5B9E7P5</accession>
<dbReference type="Gene3D" id="3.30.70.270">
    <property type="match status" value="1"/>
</dbReference>
<dbReference type="Pfam" id="PF17152">
    <property type="entry name" value="CHASE8"/>
    <property type="match status" value="1"/>
</dbReference>
<dbReference type="InterPro" id="IPR052155">
    <property type="entry name" value="Biofilm_reg_signaling"/>
</dbReference>
<feature type="transmembrane region" description="Helical" evidence="1">
    <location>
        <begin position="18"/>
        <end position="38"/>
    </location>
</feature>
<dbReference type="SMART" id="SM00052">
    <property type="entry name" value="EAL"/>
    <property type="match status" value="1"/>
</dbReference>
<gene>
    <name evidence="5" type="ORF">FTW19_09790</name>
</gene>
<proteinExistence type="predicted"/>
<dbReference type="EMBL" id="CP042806">
    <property type="protein sequence ID" value="QEE28262.1"/>
    <property type="molecule type" value="Genomic_DNA"/>
</dbReference>
<dbReference type="GO" id="GO:0007165">
    <property type="term" value="P:signal transduction"/>
    <property type="evidence" value="ECO:0007669"/>
    <property type="project" value="InterPro"/>
</dbReference>
<dbReference type="SUPFAM" id="SSF158472">
    <property type="entry name" value="HAMP domain-like"/>
    <property type="match status" value="1"/>
</dbReference>
<feature type="transmembrane region" description="Helical" evidence="1">
    <location>
        <begin position="161"/>
        <end position="184"/>
    </location>
</feature>
<dbReference type="CDD" id="cd06225">
    <property type="entry name" value="HAMP"/>
    <property type="match status" value="1"/>
</dbReference>
<name>A0A5B9E7P5_9BACT</name>
<dbReference type="InterPro" id="IPR035919">
    <property type="entry name" value="EAL_sf"/>
</dbReference>
<dbReference type="SUPFAM" id="SSF141868">
    <property type="entry name" value="EAL domain-like"/>
    <property type="match status" value="1"/>
</dbReference>
<evidence type="ECO:0000259" key="4">
    <source>
        <dbReference type="PROSITE" id="PS50887"/>
    </source>
</evidence>
<organism evidence="5 6">
    <name type="scientific">Terriglobus albidus</name>
    <dbReference type="NCBI Taxonomy" id="1592106"/>
    <lineage>
        <taxon>Bacteria</taxon>
        <taxon>Pseudomonadati</taxon>
        <taxon>Acidobacteriota</taxon>
        <taxon>Terriglobia</taxon>
        <taxon>Terriglobales</taxon>
        <taxon>Acidobacteriaceae</taxon>
        <taxon>Terriglobus</taxon>
    </lineage>
</organism>
<keyword evidence="1" id="KW-0472">Membrane</keyword>
<dbReference type="KEGG" id="talb:FTW19_09790"/>
<evidence type="ECO:0000259" key="3">
    <source>
        <dbReference type="PROSITE" id="PS50885"/>
    </source>
</evidence>
<reference evidence="5 6" key="1">
    <citation type="submission" date="2019-08" db="EMBL/GenBank/DDBJ databases">
        <title>Complete genome sequence of Terriglobus albidus strain ORNL.</title>
        <authorList>
            <person name="Podar M."/>
        </authorList>
    </citation>
    <scope>NUCLEOTIDE SEQUENCE [LARGE SCALE GENOMIC DNA]</scope>
    <source>
        <strain evidence="5 6">ORNL</strain>
    </source>
</reference>
<dbReference type="CDD" id="cd01948">
    <property type="entry name" value="EAL"/>
    <property type="match status" value="1"/>
</dbReference>
<dbReference type="InterPro" id="IPR043128">
    <property type="entry name" value="Rev_trsase/Diguanyl_cyclase"/>
</dbReference>
<dbReference type="Gene3D" id="3.20.20.450">
    <property type="entry name" value="EAL domain"/>
    <property type="match status" value="1"/>
</dbReference>
<evidence type="ECO:0000259" key="2">
    <source>
        <dbReference type="PROSITE" id="PS50883"/>
    </source>
</evidence>
<dbReference type="CDD" id="cd01949">
    <property type="entry name" value="GGDEF"/>
    <property type="match status" value="1"/>
</dbReference>
<dbReference type="PROSITE" id="PS50887">
    <property type="entry name" value="GGDEF"/>
    <property type="match status" value="1"/>
</dbReference>
<feature type="domain" description="GGDEF" evidence="4">
    <location>
        <begin position="307"/>
        <end position="453"/>
    </location>
</feature>
<dbReference type="PANTHER" id="PTHR44757:SF2">
    <property type="entry name" value="BIOFILM ARCHITECTURE MAINTENANCE PROTEIN MBAA"/>
    <property type="match status" value="1"/>
</dbReference>
<dbReference type="RefSeq" id="WP_147647452.1">
    <property type="nucleotide sequence ID" value="NZ_CP042806.1"/>
</dbReference>
<keyword evidence="6" id="KW-1185">Reference proteome</keyword>
<sequence length="728" mass="79962">MKLNLQIRDLPIRQKLRLLVIGSTLLALTLALIGFSVYERAQFRTSAEAELKTLAGTVGSNAAASLAFSDSRTAEQILHALAQASDISGAYLYDIDGSLFARYDRATEHAGPAPALPVKEGAHFADDRLLLARPVYLDGEKTGSILIVSTLDGFHVKLRRYLLIASLVLFISICITYLISGLLVSAIGGPIARLAGLVTQVADSKDYSLRAQAGGSDEVGSLIQSFNQMLEKIEERDFALHNANGVLESKVQERTAALQKEIIERKQAEAKLLYEAHHDSLTHVANRRYFVEHLSRTVAPENRDGETKFAVLFIDIDRFKTINDTIGHIAGDELIKEIAKRLLYCAARHRALDEGAAARLNSDVVARIGGDEFVILLNPIDTTADVELLAESIIAELSLPIFVADEEVIVTASIGSSVSDVGMDNAKDVLTDADTAMYEAKLEGRGKHRICDPELHNRGVNRRKLESDLRSAFEREQFRIHYQPIVSLDTETVHGFEALLRWDRPGIGIVAPGHFISAAEEMGLIIPLGAWVMRQACAQIEEWNRRFNTRFKVSVNVSAKQFADPDLLNSISSMLEETRLAPEFMTVEITETLTMTNAAQAEITLKKLKEIGVGLSCDDFGTGFSSLSYLHHFPLDTLKIDRSFISSVDSPRNPSGIVELIITLGHQLGMELVAEGIETKEQVDKIRSLGCEFAQGYFFSYPLTPEAITNSLSQADSGTELSALLALQ</sequence>
<dbReference type="Pfam" id="PF00990">
    <property type="entry name" value="GGDEF"/>
    <property type="match status" value="1"/>
</dbReference>
<dbReference type="Proteomes" id="UP000321820">
    <property type="component" value="Chromosome"/>
</dbReference>
<dbReference type="OrthoDB" id="101222at2"/>
<dbReference type="Pfam" id="PF00563">
    <property type="entry name" value="EAL"/>
    <property type="match status" value="1"/>
</dbReference>
<feature type="domain" description="HAMP" evidence="3">
    <location>
        <begin position="185"/>
        <end position="238"/>
    </location>
</feature>
<dbReference type="InterPro" id="IPR033417">
    <property type="entry name" value="CHASE8"/>
</dbReference>